<evidence type="ECO:0000259" key="2">
    <source>
        <dbReference type="Pfam" id="PF00582"/>
    </source>
</evidence>
<dbReference type="OrthoDB" id="871451at2"/>
<accession>A0A4Z0PFD9</accession>
<comment type="caution">
    <text evidence="3">The sequence shown here is derived from an EMBL/GenBank/DDBJ whole genome shotgun (WGS) entry which is preliminary data.</text>
</comment>
<feature type="domain" description="UspA" evidence="2">
    <location>
        <begin position="215"/>
        <end position="271"/>
    </location>
</feature>
<comment type="similarity">
    <text evidence="1">Belongs to the universal stress protein A family.</text>
</comment>
<dbReference type="EMBL" id="SRLA01000001">
    <property type="protein sequence ID" value="TGE10510.1"/>
    <property type="molecule type" value="Genomic_DNA"/>
</dbReference>
<gene>
    <name evidence="3" type="ORF">EU556_06795</name>
</gene>
<sequence>MQPTFVVFTDLSEPAEVALKYATRLATELAGRLVLLNVYQDPLLEPESAMITMPLVLESRQQLKAALVQRAQQLPIPTETIVSAESLEATIAEVVKRYHPLAFVLGREHPESFLDRLLPYQAAPVLQAARYPVLLVPECWRDTQLPSRLVVAIDEDSFWLTMPSLALGTLMARLRPTTTIVHVTPHDGPSLAEAGLQSVRRTGLFGVLPNDSLYEVRGEAPADGIARAAQELQADLLVVMARPHTFLGGLFHRSVTERLLRRSSRPVLVLPTT</sequence>
<evidence type="ECO:0000313" key="3">
    <source>
        <dbReference type="EMBL" id="TGE10510.1"/>
    </source>
</evidence>
<dbReference type="AlphaFoldDB" id="A0A4Z0PFD9"/>
<reference evidence="3 4" key="1">
    <citation type="submission" date="2019-04" db="EMBL/GenBank/DDBJ databases">
        <authorList>
            <person name="Feng G."/>
            <person name="Zhang J."/>
            <person name="Zhu H."/>
        </authorList>
    </citation>
    <scope>NUCLEOTIDE SEQUENCE [LARGE SCALE GENOMIC DNA]</scope>
    <source>
        <strain evidence="3 4">92R-1</strain>
    </source>
</reference>
<dbReference type="RefSeq" id="WP_135432396.1">
    <property type="nucleotide sequence ID" value="NZ_SRLA01000001.1"/>
</dbReference>
<dbReference type="Proteomes" id="UP000298337">
    <property type="component" value="Unassembled WGS sequence"/>
</dbReference>
<feature type="domain" description="UspA" evidence="2">
    <location>
        <begin position="5"/>
        <end position="137"/>
    </location>
</feature>
<evidence type="ECO:0000313" key="4">
    <source>
        <dbReference type="Proteomes" id="UP000298337"/>
    </source>
</evidence>
<dbReference type="SUPFAM" id="SSF52402">
    <property type="entry name" value="Adenine nucleotide alpha hydrolases-like"/>
    <property type="match status" value="2"/>
</dbReference>
<name>A0A4Z0PFD9_9BACT</name>
<dbReference type="InterPro" id="IPR006016">
    <property type="entry name" value="UspA"/>
</dbReference>
<evidence type="ECO:0000256" key="1">
    <source>
        <dbReference type="ARBA" id="ARBA00008791"/>
    </source>
</evidence>
<dbReference type="PANTHER" id="PTHR46268">
    <property type="entry name" value="STRESS RESPONSE PROTEIN NHAX"/>
    <property type="match status" value="1"/>
</dbReference>
<dbReference type="CDD" id="cd00293">
    <property type="entry name" value="USP-like"/>
    <property type="match status" value="2"/>
</dbReference>
<dbReference type="Pfam" id="PF00582">
    <property type="entry name" value="Usp"/>
    <property type="match status" value="2"/>
</dbReference>
<keyword evidence="4" id="KW-1185">Reference proteome</keyword>
<proteinExistence type="inferred from homology"/>
<dbReference type="PANTHER" id="PTHR46268:SF6">
    <property type="entry name" value="UNIVERSAL STRESS PROTEIN UP12"/>
    <property type="match status" value="1"/>
</dbReference>
<protein>
    <submittedName>
        <fullName evidence="3">Universal stress protein</fullName>
    </submittedName>
</protein>
<dbReference type="Gene3D" id="3.40.50.12370">
    <property type="match status" value="2"/>
</dbReference>
<organism evidence="3 4">
    <name type="scientific">Hymenobacter fodinae</name>
    <dbReference type="NCBI Taxonomy" id="2510796"/>
    <lineage>
        <taxon>Bacteria</taxon>
        <taxon>Pseudomonadati</taxon>
        <taxon>Bacteroidota</taxon>
        <taxon>Cytophagia</taxon>
        <taxon>Cytophagales</taxon>
        <taxon>Hymenobacteraceae</taxon>
        <taxon>Hymenobacter</taxon>
    </lineage>
</organism>